<feature type="compositionally biased region" description="Basic and acidic residues" evidence="1">
    <location>
        <begin position="260"/>
        <end position="294"/>
    </location>
</feature>
<dbReference type="Gene3D" id="2.170.270.10">
    <property type="entry name" value="SET domain"/>
    <property type="match status" value="1"/>
</dbReference>
<dbReference type="AlphaFoldDB" id="A0A7M7NAR7"/>
<feature type="compositionally biased region" description="Basic and acidic residues" evidence="1">
    <location>
        <begin position="302"/>
        <end position="335"/>
    </location>
</feature>
<evidence type="ECO:0000313" key="4">
    <source>
        <dbReference type="Proteomes" id="UP000007110"/>
    </source>
</evidence>
<evidence type="ECO:0000256" key="1">
    <source>
        <dbReference type="SAM" id="MobiDB-lite"/>
    </source>
</evidence>
<dbReference type="OrthoDB" id="16287at2759"/>
<organism evidence="3 4">
    <name type="scientific">Strongylocentrotus purpuratus</name>
    <name type="common">Purple sea urchin</name>
    <dbReference type="NCBI Taxonomy" id="7668"/>
    <lineage>
        <taxon>Eukaryota</taxon>
        <taxon>Metazoa</taxon>
        <taxon>Echinodermata</taxon>
        <taxon>Eleutherozoa</taxon>
        <taxon>Echinozoa</taxon>
        <taxon>Echinoidea</taxon>
        <taxon>Euechinoidea</taxon>
        <taxon>Echinacea</taxon>
        <taxon>Camarodonta</taxon>
        <taxon>Echinidea</taxon>
        <taxon>Strongylocentrotidae</taxon>
        <taxon>Strongylocentrotus</taxon>
    </lineage>
</organism>
<dbReference type="GO" id="GO:0005700">
    <property type="term" value="C:polytene chromosome"/>
    <property type="evidence" value="ECO:0000318"/>
    <property type="project" value="GO_Central"/>
</dbReference>
<dbReference type="PROSITE" id="PS50280">
    <property type="entry name" value="SET"/>
    <property type="match status" value="1"/>
</dbReference>
<dbReference type="EnsemblMetazoa" id="XM_030977708">
    <property type="protein sequence ID" value="XP_030833568"/>
    <property type="gene ID" value="LOC115920925"/>
</dbReference>
<dbReference type="InterPro" id="IPR001214">
    <property type="entry name" value="SET_dom"/>
</dbReference>
<feature type="domain" description="SET" evidence="2">
    <location>
        <begin position="30"/>
        <end position="151"/>
    </location>
</feature>
<proteinExistence type="predicted"/>
<dbReference type="InParanoid" id="A0A7M7NAR7"/>
<evidence type="ECO:0000313" key="3">
    <source>
        <dbReference type="EnsemblMetazoa" id="XP_030833568"/>
    </source>
</evidence>
<dbReference type="GO" id="GO:0042799">
    <property type="term" value="F:histone H4K20 methyltransferase activity"/>
    <property type="evidence" value="ECO:0000318"/>
    <property type="project" value="GO_Central"/>
</dbReference>
<name>A0A7M7NAR7_STRPU</name>
<evidence type="ECO:0000259" key="2">
    <source>
        <dbReference type="PROSITE" id="PS50280"/>
    </source>
</evidence>
<dbReference type="GO" id="GO:0005634">
    <property type="term" value="C:nucleus"/>
    <property type="evidence" value="ECO:0000318"/>
    <property type="project" value="GO_Central"/>
</dbReference>
<dbReference type="GO" id="GO:0043516">
    <property type="term" value="P:regulation of DNA damage response, signal transduction by p53 class mediator"/>
    <property type="evidence" value="ECO:0000318"/>
    <property type="project" value="GO_Central"/>
</dbReference>
<dbReference type="GO" id="GO:0006357">
    <property type="term" value="P:regulation of transcription by RNA polymerase II"/>
    <property type="evidence" value="ECO:0000318"/>
    <property type="project" value="GO_Central"/>
</dbReference>
<dbReference type="PANTHER" id="PTHR46167:SF1">
    <property type="entry name" value="N-LYSINE METHYLTRANSFERASE KMT5A"/>
    <property type="match status" value="1"/>
</dbReference>
<dbReference type="EnsemblMetazoa" id="XM_030977709">
    <property type="protein sequence ID" value="XP_030833569"/>
    <property type="gene ID" value="LOC115920925"/>
</dbReference>
<dbReference type="InterPro" id="IPR051760">
    <property type="entry name" value="KMT5A"/>
</dbReference>
<dbReference type="KEGG" id="spu:115920925"/>
<dbReference type="PANTHER" id="PTHR46167">
    <property type="entry name" value="N-LYSINE METHYLTRANSFERASE KMT5A"/>
    <property type="match status" value="1"/>
</dbReference>
<dbReference type="RefSeq" id="XP_030833569.1">
    <property type="nucleotide sequence ID" value="XM_030977709.1"/>
</dbReference>
<feature type="compositionally biased region" description="Basic and acidic residues" evidence="1">
    <location>
        <begin position="344"/>
        <end position="364"/>
    </location>
</feature>
<dbReference type="InterPro" id="IPR046341">
    <property type="entry name" value="SET_dom_sf"/>
</dbReference>
<keyword evidence="4" id="KW-1185">Reference proteome</keyword>
<accession>A0A7M7NAR7</accession>
<dbReference type="SMART" id="SM00317">
    <property type="entry name" value="SET"/>
    <property type="match status" value="1"/>
</dbReference>
<feature type="region of interest" description="Disordered" evidence="1">
    <location>
        <begin position="233"/>
        <end position="380"/>
    </location>
</feature>
<dbReference type="Proteomes" id="UP000007110">
    <property type="component" value="Unassembled WGS sequence"/>
</dbReference>
<reference evidence="3" key="2">
    <citation type="submission" date="2021-01" db="UniProtKB">
        <authorList>
            <consortium name="EnsemblMetazoa"/>
        </authorList>
    </citation>
    <scope>IDENTIFICATION</scope>
</reference>
<sequence>MAGRVTRSKGRKCTPGNYEKYLGNKYEDPEGFEPKFLNSEVGHGLFAVKDFPKGAFLLEYKGETISEQEAGRREYTSHHSYQFFFQHEGKTMCIDASDTNHLARLVNDSAPSKRSCNARMRKIISCSGTLHLCLFSLRDIEQGEEIRYDYAAKGLSWRKKEKLYNKIALSVDSRNEDDGNYETVLDSEDDGGLNSGLSNFKRLQHINEAIIECCNGKNDKGKACIKESGYKCRDENEQGGSAASRGRNEDEPGILTPLEDVIHTDPEFAPDSGDRDKQDSDVAPDSGDRDKQDPDVATDSGDSGKQDSDVAPDSGDRDKQDPDVAPDSGDRDKQNPDVAPDSGDSGKQDSDVAPDSGDRDKQDPDVAPDSGDSGKQDSDLHQIQEIEINRILMLHQIQEIEINRILMLHQIQEIEINRILMLHQIQEIEINRILMLHQIQEIEINRILMLHQIQEIEINRILMLHQIQEIEINRILMLHQIQEIEINRILMLHQIQEIEINRILMLHQIQEIEINRILMLHQIQEIEINRILMLHQIQDIEINRPLTVH</sequence>
<reference evidence="4" key="1">
    <citation type="submission" date="2015-02" db="EMBL/GenBank/DDBJ databases">
        <title>Genome sequencing for Strongylocentrotus purpuratus.</title>
        <authorList>
            <person name="Murali S."/>
            <person name="Liu Y."/>
            <person name="Vee V."/>
            <person name="English A."/>
            <person name="Wang M."/>
            <person name="Skinner E."/>
            <person name="Han Y."/>
            <person name="Muzny D.M."/>
            <person name="Worley K.C."/>
            <person name="Gibbs R.A."/>
        </authorList>
    </citation>
    <scope>NUCLEOTIDE SEQUENCE</scope>
</reference>
<dbReference type="GeneID" id="115920925"/>
<dbReference type="RefSeq" id="XP_030833568.1">
    <property type="nucleotide sequence ID" value="XM_030977708.1"/>
</dbReference>
<protein>
    <recommendedName>
        <fullName evidence="2">SET domain-containing protein</fullName>
    </recommendedName>
</protein>
<dbReference type="SUPFAM" id="SSF82199">
    <property type="entry name" value="SET domain"/>
    <property type="match status" value="1"/>
</dbReference>
<dbReference type="Pfam" id="PF00856">
    <property type="entry name" value="SET"/>
    <property type="match status" value="1"/>
</dbReference>